<dbReference type="GO" id="GO:0016747">
    <property type="term" value="F:acyltransferase activity, transferring groups other than amino-acyl groups"/>
    <property type="evidence" value="ECO:0007669"/>
    <property type="project" value="InterPro"/>
</dbReference>
<dbReference type="InterPro" id="IPR016181">
    <property type="entry name" value="Acyl_CoA_acyltransferase"/>
</dbReference>
<dbReference type="PANTHER" id="PTHR43415">
    <property type="entry name" value="SPERMIDINE N(1)-ACETYLTRANSFERASE"/>
    <property type="match status" value="1"/>
</dbReference>
<dbReference type="OrthoDB" id="9795206at2"/>
<feature type="domain" description="N-acetyltransferase" evidence="1">
    <location>
        <begin position="7"/>
        <end position="170"/>
    </location>
</feature>
<protein>
    <submittedName>
        <fullName evidence="2">GNAT family N-acetyltransferase</fullName>
    </submittedName>
</protein>
<dbReference type="InterPro" id="IPR000182">
    <property type="entry name" value="GNAT_dom"/>
</dbReference>
<dbReference type="RefSeq" id="WP_154485025.1">
    <property type="nucleotide sequence ID" value="NZ_JAHLOA010000011.1"/>
</dbReference>
<organism evidence="2 3">
    <name type="scientific">Anaerosalibacter bizertensis</name>
    <dbReference type="NCBI Taxonomy" id="932217"/>
    <lineage>
        <taxon>Bacteria</taxon>
        <taxon>Bacillati</taxon>
        <taxon>Bacillota</taxon>
        <taxon>Tissierellia</taxon>
        <taxon>Tissierellales</taxon>
        <taxon>Sporanaerobacteraceae</taxon>
        <taxon>Anaerosalibacter</taxon>
    </lineage>
</organism>
<dbReference type="SUPFAM" id="SSF55729">
    <property type="entry name" value="Acyl-CoA N-acyltransferases (Nat)"/>
    <property type="match status" value="1"/>
</dbReference>
<name>A0A844FKE5_9FIRM</name>
<evidence type="ECO:0000313" key="3">
    <source>
        <dbReference type="Proteomes" id="UP000462760"/>
    </source>
</evidence>
<evidence type="ECO:0000259" key="1">
    <source>
        <dbReference type="PROSITE" id="PS51186"/>
    </source>
</evidence>
<dbReference type="Proteomes" id="UP000462760">
    <property type="component" value="Unassembled WGS sequence"/>
</dbReference>
<dbReference type="PANTHER" id="PTHR43415:SF3">
    <property type="entry name" value="GNAT-FAMILY ACETYLTRANSFERASE"/>
    <property type="match status" value="1"/>
</dbReference>
<dbReference type="AlphaFoldDB" id="A0A844FKE5"/>
<dbReference type="PROSITE" id="PS51186">
    <property type="entry name" value="GNAT"/>
    <property type="match status" value="1"/>
</dbReference>
<accession>A0A844FKE5</accession>
<evidence type="ECO:0000313" key="2">
    <source>
        <dbReference type="EMBL" id="MSS44356.1"/>
    </source>
</evidence>
<gene>
    <name evidence="2" type="ORF">FYJ27_11660</name>
</gene>
<comment type="caution">
    <text evidence="2">The sequence shown here is derived from an EMBL/GenBank/DDBJ whole genome shotgun (WGS) entry which is preliminary data.</text>
</comment>
<proteinExistence type="predicted"/>
<sequence>MLKSDRLYLRLMEEKDVPYKVKWINDPDVNATLNFDYPISEVGTRHWLNSVATNSNRKDFIVCLIEDDRPIGYGGLLDIDIKNSKAESYMGIGETDCWGKGYAREIRAIILRYAFMQLGLNKVYSYVWEENKKMIKVNESAGFKIEGVLREDVYSHGEYRNRVVMSILKKEYIRDNTI</sequence>
<dbReference type="Pfam" id="PF13302">
    <property type="entry name" value="Acetyltransf_3"/>
    <property type="match status" value="1"/>
</dbReference>
<reference evidence="2 3" key="1">
    <citation type="submission" date="2019-08" db="EMBL/GenBank/DDBJ databases">
        <title>In-depth cultivation of the pig gut microbiome towards novel bacterial diversity and tailored functional studies.</title>
        <authorList>
            <person name="Wylensek D."/>
            <person name="Hitch T.C.A."/>
            <person name="Clavel T."/>
        </authorList>
    </citation>
    <scope>NUCLEOTIDE SEQUENCE [LARGE SCALE GENOMIC DNA]</scope>
    <source>
        <strain evidence="2 3">Med78-601-WT-4W-RMD-3</strain>
    </source>
</reference>
<dbReference type="Gene3D" id="3.40.630.30">
    <property type="match status" value="1"/>
</dbReference>
<keyword evidence="2" id="KW-0808">Transferase</keyword>
<dbReference type="EMBL" id="VULR01000023">
    <property type="protein sequence ID" value="MSS44356.1"/>
    <property type="molecule type" value="Genomic_DNA"/>
</dbReference>